<dbReference type="Gene3D" id="3.10.450.50">
    <property type="match status" value="1"/>
</dbReference>
<organism evidence="2 3">
    <name type="scientific">Amycolatopsis alba DSM 44262</name>
    <dbReference type="NCBI Taxonomy" id="1125972"/>
    <lineage>
        <taxon>Bacteria</taxon>
        <taxon>Bacillati</taxon>
        <taxon>Actinomycetota</taxon>
        <taxon>Actinomycetes</taxon>
        <taxon>Pseudonocardiales</taxon>
        <taxon>Pseudonocardiaceae</taxon>
        <taxon>Amycolatopsis</taxon>
    </lineage>
</organism>
<reference evidence="2 3" key="1">
    <citation type="submission" date="2017-07" db="EMBL/GenBank/DDBJ databases">
        <title>Amycolatopsis alba DSM 44262 Genome sequencing and assembly.</title>
        <authorList>
            <person name="Kaur N."/>
            <person name="Mayilraj S."/>
        </authorList>
    </citation>
    <scope>NUCLEOTIDE SEQUENCE [LARGE SCALE GENOMIC DNA]</scope>
    <source>
        <strain evidence="2 3">DSM 44262</strain>
    </source>
</reference>
<dbReference type="SUPFAM" id="SSF54427">
    <property type="entry name" value="NTF2-like"/>
    <property type="match status" value="1"/>
</dbReference>
<dbReference type="Proteomes" id="UP000215563">
    <property type="component" value="Unassembled WGS sequence"/>
</dbReference>
<dbReference type="OrthoDB" id="8722217at2"/>
<accession>A0A229S6L2</accession>
<dbReference type="EMBL" id="NMQU01000013">
    <property type="protein sequence ID" value="OXM54339.1"/>
    <property type="molecule type" value="Genomic_DNA"/>
</dbReference>
<sequence>MSDRTRTVLDEFFRRMSTGDTDGATELFAENVAWDIPGATELVPWIGPRRNPAEIREFYDLLDKGLIKDRFDVERVLADGPHAVAIGRLRSIIRSTGKVIETAFTIEFEVNDDGLITKYLLLEDSWHVANAVLP</sequence>
<evidence type="ECO:0000313" key="2">
    <source>
        <dbReference type="EMBL" id="OXM54339.1"/>
    </source>
</evidence>
<dbReference type="RefSeq" id="WP_020635119.1">
    <property type="nucleotide sequence ID" value="NZ_KB913032.1"/>
</dbReference>
<evidence type="ECO:0000313" key="3">
    <source>
        <dbReference type="Proteomes" id="UP000215563"/>
    </source>
</evidence>
<feature type="domain" description="SnoaL-like" evidence="1">
    <location>
        <begin position="10"/>
        <end position="118"/>
    </location>
</feature>
<comment type="caution">
    <text evidence="2">The sequence shown here is derived from an EMBL/GenBank/DDBJ whole genome shotgun (WGS) entry which is preliminary data.</text>
</comment>
<dbReference type="Pfam" id="PF12680">
    <property type="entry name" value="SnoaL_2"/>
    <property type="match status" value="1"/>
</dbReference>
<proteinExistence type="predicted"/>
<name>A0A229S6L2_AMYAL</name>
<dbReference type="InterPro" id="IPR037401">
    <property type="entry name" value="SnoaL-like"/>
</dbReference>
<gene>
    <name evidence="2" type="ORF">CFP75_04520</name>
</gene>
<evidence type="ECO:0000259" key="1">
    <source>
        <dbReference type="Pfam" id="PF12680"/>
    </source>
</evidence>
<dbReference type="AlphaFoldDB" id="A0A229S6L2"/>
<keyword evidence="3" id="KW-1185">Reference proteome</keyword>
<protein>
    <recommendedName>
        <fullName evidence="1">SnoaL-like domain-containing protein</fullName>
    </recommendedName>
</protein>
<dbReference type="InterPro" id="IPR032710">
    <property type="entry name" value="NTF2-like_dom_sf"/>
</dbReference>